<proteinExistence type="predicted"/>
<dbReference type="KEGG" id="sus:Acid_4355"/>
<protein>
    <recommendedName>
        <fullName evidence="3">Glycosyltransferase RgtA/B/C/D-like domain-containing protein</fullName>
    </recommendedName>
</protein>
<evidence type="ECO:0008006" key="3">
    <source>
        <dbReference type="Google" id="ProtNLM"/>
    </source>
</evidence>
<evidence type="ECO:0000313" key="2">
    <source>
        <dbReference type="EMBL" id="ABJ85317.1"/>
    </source>
</evidence>
<keyword evidence="1" id="KW-0472">Membrane</keyword>
<reference evidence="2" key="1">
    <citation type="submission" date="2006-10" db="EMBL/GenBank/DDBJ databases">
        <title>Complete sequence of Solibacter usitatus Ellin6076.</title>
        <authorList>
            <consortium name="US DOE Joint Genome Institute"/>
            <person name="Copeland A."/>
            <person name="Lucas S."/>
            <person name="Lapidus A."/>
            <person name="Barry K."/>
            <person name="Detter J.C."/>
            <person name="Glavina del Rio T."/>
            <person name="Hammon N."/>
            <person name="Israni S."/>
            <person name="Dalin E."/>
            <person name="Tice H."/>
            <person name="Pitluck S."/>
            <person name="Thompson L.S."/>
            <person name="Brettin T."/>
            <person name="Bruce D."/>
            <person name="Han C."/>
            <person name="Tapia R."/>
            <person name="Gilna P."/>
            <person name="Schmutz J."/>
            <person name="Larimer F."/>
            <person name="Land M."/>
            <person name="Hauser L."/>
            <person name="Kyrpides N."/>
            <person name="Mikhailova N."/>
            <person name="Janssen P.H."/>
            <person name="Kuske C.R."/>
            <person name="Richardson P."/>
        </authorList>
    </citation>
    <scope>NUCLEOTIDE SEQUENCE</scope>
    <source>
        <strain evidence="2">Ellin6076</strain>
    </source>
</reference>
<dbReference type="HOGENOM" id="CLU_523628_0_0_0"/>
<dbReference type="InParanoid" id="Q01YE8"/>
<feature type="transmembrane region" description="Helical" evidence="1">
    <location>
        <begin position="134"/>
        <end position="151"/>
    </location>
</feature>
<gene>
    <name evidence="2" type="ordered locus">Acid_4355</name>
</gene>
<dbReference type="AlphaFoldDB" id="Q01YE8"/>
<feature type="transmembrane region" description="Helical" evidence="1">
    <location>
        <begin position="380"/>
        <end position="398"/>
    </location>
</feature>
<accession>Q01YE8</accession>
<keyword evidence="1" id="KW-0812">Transmembrane</keyword>
<feature type="transmembrane region" description="Helical" evidence="1">
    <location>
        <begin position="101"/>
        <end position="122"/>
    </location>
</feature>
<dbReference type="EMBL" id="CP000473">
    <property type="protein sequence ID" value="ABJ85317.1"/>
    <property type="molecule type" value="Genomic_DNA"/>
</dbReference>
<keyword evidence="1" id="KW-1133">Transmembrane helix</keyword>
<dbReference type="STRING" id="234267.Acid_4355"/>
<sequence precursor="true">MVGDKAPRVDSTIIRRIALSLVLATLLPWAAVQAARIVANVGDPVELDYGEGIILWQASQVFNLKSAFHPIQQYPHVVFHYTPLYHVVVNLVTRVLGDPLVSGRLVSLVCTAWLIALLAWTVRRVTRGYATNGLRWFGAVFTGAWALLVPSMQWVPWARVDMLGLALQFTALSLLIVKRFRVGSQVVAMALLLLGLYTKQSLLSVPTACILLIAAIRLSRAVWLAACLGAAGLSVFLVLAWATNGMVLRHWILYNVNPFHWKQALTLQAEFSRNLAGLIAVGLAGFWVCIPRAGRSGWRNWKNGLSARLQASPLRRAAVGFGLVATCGFVVSWGVGKEGANINYCLDWQLALCPLAGIFVVLVVRGWSRRERSLVPLRPLLFLLLGAAALLIGVPTLVDSANAAGWSGTAREKRLNEREDQAKLVQLISSFPGPVVSENMTLLLKAGKTIPFEPAIVKVDTEAGIFDEAPLVKRTSSKFFDAFILYTGTGRFTPNMWRAIRENYRSYVFGSGTYTVYVRN</sequence>
<organism evidence="2">
    <name type="scientific">Solibacter usitatus (strain Ellin6076)</name>
    <dbReference type="NCBI Taxonomy" id="234267"/>
    <lineage>
        <taxon>Bacteria</taxon>
        <taxon>Pseudomonadati</taxon>
        <taxon>Acidobacteriota</taxon>
        <taxon>Terriglobia</taxon>
        <taxon>Bryobacterales</taxon>
        <taxon>Solibacteraceae</taxon>
        <taxon>Candidatus Solibacter</taxon>
    </lineage>
</organism>
<dbReference type="eggNOG" id="COG1807">
    <property type="taxonomic scope" value="Bacteria"/>
</dbReference>
<feature type="transmembrane region" description="Helical" evidence="1">
    <location>
        <begin position="189"/>
        <end position="216"/>
    </location>
</feature>
<feature type="transmembrane region" description="Helical" evidence="1">
    <location>
        <begin position="222"/>
        <end position="242"/>
    </location>
</feature>
<feature type="transmembrane region" description="Helical" evidence="1">
    <location>
        <begin position="317"/>
        <end position="336"/>
    </location>
</feature>
<name>Q01YE8_SOLUE</name>
<feature type="transmembrane region" description="Helical" evidence="1">
    <location>
        <begin position="348"/>
        <end position="368"/>
    </location>
</feature>
<evidence type="ECO:0000256" key="1">
    <source>
        <dbReference type="SAM" id="Phobius"/>
    </source>
</evidence>